<dbReference type="Proteomes" id="UP001652623">
    <property type="component" value="Chromosome 11"/>
</dbReference>
<proteinExistence type="predicted"/>
<dbReference type="RefSeq" id="XP_015899887.2">
    <property type="nucleotide sequence ID" value="XM_016044401.4"/>
</dbReference>
<evidence type="ECO:0000313" key="3">
    <source>
        <dbReference type="RefSeq" id="XP_015899887.2"/>
    </source>
</evidence>
<dbReference type="GeneID" id="107433146"/>
<protein>
    <submittedName>
        <fullName evidence="3">Uncharacterized protein LOC107433146</fullName>
    </submittedName>
</protein>
<sequence length="209" mass="23505">MTPSHDEVPLRERLTILEGEVANVRQDVKDLRIAMLREFASLETKLDKLMKHQRVGVGADGLGDGMEADVEGDENKEEFGPNATPVDRQSCPSIVDDAGPSVTIIEKVSPSKFPTGRRVRKVAAAKQSIDIWRRDRKVAATIITPYSVGGLRKKLQRILPGKDFFQLLITSEKWLNHNHMEVLPYLFHVRANRFPDVFDPSFEVIDGGF</sequence>
<keyword evidence="2" id="KW-1185">Reference proteome</keyword>
<feature type="region of interest" description="Disordered" evidence="1">
    <location>
        <begin position="72"/>
        <end position="92"/>
    </location>
</feature>
<dbReference type="KEGG" id="zju:107433146"/>
<organism evidence="2 3">
    <name type="scientific">Ziziphus jujuba</name>
    <name type="common">Chinese jujube</name>
    <name type="synonym">Ziziphus sativa</name>
    <dbReference type="NCBI Taxonomy" id="326968"/>
    <lineage>
        <taxon>Eukaryota</taxon>
        <taxon>Viridiplantae</taxon>
        <taxon>Streptophyta</taxon>
        <taxon>Embryophyta</taxon>
        <taxon>Tracheophyta</taxon>
        <taxon>Spermatophyta</taxon>
        <taxon>Magnoliopsida</taxon>
        <taxon>eudicotyledons</taxon>
        <taxon>Gunneridae</taxon>
        <taxon>Pentapetalae</taxon>
        <taxon>rosids</taxon>
        <taxon>fabids</taxon>
        <taxon>Rosales</taxon>
        <taxon>Rhamnaceae</taxon>
        <taxon>Paliureae</taxon>
        <taxon>Ziziphus</taxon>
    </lineage>
</organism>
<dbReference type="InParanoid" id="A0A6P4ANU7"/>
<reference evidence="3" key="1">
    <citation type="submission" date="2025-08" db="UniProtKB">
        <authorList>
            <consortium name="RefSeq"/>
        </authorList>
    </citation>
    <scope>IDENTIFICATION</scope>
    <source>
        <tissue evidence="3">Seedling</tissue>
    </source>
</reference>
<evidence type="ECO:0000313" key="2">
    <source>
        <dbReference type="Proteomes" id="UP001652623"/>
    </source>
</evidence>
<evidence type="ECO:0000256" key="1">
    <source>
        <dbReference type="SAM" id="MobiDB-lite"/>
    </source>
</evidence>
<dbReference type="AlphaFoldDB" id="A0A6P4ANU7"/>
<name>A0A6P4ANU7_ZIZJJ</name>
<gene>
    <name evidence="3" type="primary">LOC107433146</name>
</gene>
<accession>A0A6P4ANU7</accession>